<name>A0A372ZXT7_9ACTN</name>
<protein>
    <submittedName>
        <fullName evidence="3">Uncharacterized protein</fullName>
    </submittedName>
</protein>
<organism evidence="3 4">
    <name type="scientific">Kitasatospora xanthocidica</name>
    <dbReference type="NCBI Taxonomy" id="83382"/>
    <lineage>
        <taxon>Bacteria</taxon>
        <taxon>Bacillati</taxon>
        <taxon>Actinomycetota</taxon>
        <taxon>Actinomycetes</taxon>
        <taxon>Kitasatosporales</taxon>
        <taxon>Streptomycetaceae</taxon>
        <taxon>Kitasatospora</taxon>
    </lineage>
</organism>
<reference evidence="3 4" key="1">
    <citation type="submission" date="2018-08" db="EMBL/GenBank/DDBJ databases">
        <title>Diversity &amp; Physiological Properties of Lignin-Decomposing Actinobacteria from Soil.</title>
        <authorList>
            <person name="Roh S.G."/>
            <person name="Kim S.B."/>
        </authorList>
    </citation>
    <scope>NUCLEOTIDE SEQUENCE [LARGE SCALE GENOMIC DNA]</scope>
    <source>
        <strain evidence="3 4">MMS17-GH009</strain>
    </source>
</reference>
<dbReference type="Proteomes" id="UP000263377">
    <property type="component" value="Unassembled WGS sequence"/>
</dbReference>
<proteinExistence type="predicted"/>
<accession>A0A372ZXT7</accession>
<dbReference type="Pfam" id="PF19516">
    <property type="entry name" value="DUF6049"/>
    <property type="match status" value="1"/>
</dbReference>
<feature type="region of interest" description="Disordered" evidence="1">
    <location>
        <begin position="760"/>
        <end position="843"/>
    </location>
</feature>
<feature type="region of interest" description="Disordered" evidence="1">
    <location>
        <begin position="120"/>
        <end position="150"/>
    </location>
</feature>
<keyword evidence="2" id="KW-1133">Transmembrane helix</keyword>
<dbReference type="RefSeq" id="WP_117488734.1">
    <property type="nucleotide sequence ID" value="NZ_QVIG01000001.1"/>
</dbReference>
<dbReference type="AlphaFoldDB" id="A0A372ZXT7"/>
<evidence type="ECO:0000313" key="3">
    <source>
        <dbReference type="EMBL" id="RGD60591.1"/>
    </source>
</evidence>
<keyword evidence="2" id="KW-0472">Membrane</keyword>
<comment type="caution">
    <text evidence="3">The sequence shown here is derived from an EMBL/GenBank/DDBJ whole genome shotgun (WGS) entry which is preliminary data.</text>
</comment>
<sequence length="843" mass="87530">MSEPARHSGLGAHRQPGRAERPAGGRHPARRARRAGRRLAAACAAALTLFTASPAGALPAGGNVRPAGDSTATAEYPVVMTIDTLNPQVAAPGGIVTITGQVTNAGKSAIKGAHAAVRKPYSGKPLDRRSDLANVADRSTPDSKDGVELDSPQYALPELNPGQSQPYTLSVAVSDLGFSASGAYELAVDAWGGTGDNPRDRALGIARTFLPYNPGGAEAQPTKVATIWPLVHAPVLAAQTTADNSDQPTPVLRDDSLAGEFAPGGRLYELVDTGAKLNGLTWVIDPDLLDAALAMTKPYRVQKPGTEAAGKSAKDDNTVQVPASAAAVAWLDKLRAAVAKPGSQVVSLPYADPDLASIAHNGSDLAGMTTALSKASTAGRLTVEGRLSVDTRSDVAWPYRGYLDQQIAALAQQSGNGLVLVDGASMPEPDSLTYTPTAVRPIGSGQSAVVADETVSALFDKDLSSPQAQTDATQRFLAETFAITHEQPQNQRGLLVLPPRELSTAGAKALANALQTADGKWISSVKLDAVAQSAADPKANTAVPAPTDYPTQIRASELPAADLSRTDDIQHDLDTLMRVLTLPQRVRGPFSAAMVRSLSTEWRSQPPAGSTYRAGVTGYLKELTKAVQVPRKNVVTLAGESGLLQVSVRNDLTQTVTNLKLVLTSAQPNRLRVSKEEELVLPASQSVTLRFNAEAHNNGPVAMTAQLWTTGPDSRPYGEAQKFTVEVTSVTNGVLYVFAGAGVLLLLAALRFVRQRKRLGGQPHEDGDQPVGDAPLGDAPAAGGAAAAEPAPRAPAEDTAEGAPAADGTDGTDDTPGDGPAQTPRGSSPDGRDRAAGDEKVGP</sequence>
<feature type="compositionally biased region" description="Basic and acidic residues" evidence="1">
    <location>
        <begin position="830"/>
        <end position="843"/>
    </location>
</feature>
<dbReference type="EMBL" id="QVIG01000001">
    <property type="protein sequence ID" value="RGD60591.1"/>
    <property type="molecule type" value="Genomic_DNA"/>
</dbReference>
<feature type="region of interest" description="Disordered" evidence="1">
    <location>
        <begin position="1"/>
        <end position="34"/>
    </location>
</feature>
<keyword evidence="2" id="KW-0812">Transmembrane</keyword>
<evidence type="ECO:0000256" key="2">
    <source>
        <dbReference type="SAM" id="Phobius"/>
    </source>
</evidence>
<gene>
    <name evidence="3" type="ORF">DR950_24955</name>
</gene>
<evidence type="ECO:0000256" key="1">
    <source>
        <dbReference type="SAM" id="MobiDB-lite"/>
    </source>
</evidence>
<feature type="transmembrane region" description="Helical" evidence="2">
    <location>
        <begin position="733"/>
        <end position="753"/>
    </location>
</feature>
<dbReference type="InterPro" id="IPR046112">
    <property type="entry name" value="DUF6049"/>
</dbReference>
<feature type="compositionally biased region" description="Low complexity" evidence="1">
    <location>
        <begin position="773"/>
        <end position="791"/>
    </location>
</feature>
<keyword evidence="4" id="KW-1185">Reference proteome</keyword>
<evidence type="ECO:0000313" key="4">
    <source>
        <dbReference type="Proteomes" id="UP000263377"/>
    </source>
</evidence>